<feature type="domain" description="PKS/mFAS DH" evidence="5">
    <location>
        <begin position="936"/>
        <end position="1248"/>
    </location>
</feature>
<dbReference type="InterPro" id="IPR049551">
    <property type="entry name" value="PKS_DH_C"/>
</dbReference>
<feature type="region of interest" description="Disordered" evidence="2">
    <location>
        <begin position="1411"/>
        <end position="1439"/>
    </location>
</feature>
<protein>
    <submittedName>
        <fullName evidence="6">Acyl transferase acyl hydrolase lysophospholipase</fullName>
    </submittedName>
</protein>
<dbReference type="InterPro" id="IPR050091">
    <property type="entry name" value="PKS_NRPS_Biosynth_Enz"/>
</dbReference>
<dbReference type="SUPFAM" id="SSF52151">
    <property type="entry name" value="FabD/lysophospholipase-like"/>
    <property type="match status" value="1"/>
</dbReference>
<dbReference type="Gene3D" id="3.90.180.10">
    <property type="entry name" value="Medium-chain alcohol dehydrogenases, catalytic domain"/>
    <property type="match status" value="1"/>
</dbReference>
<dbReference type="InterPro" id="IPR016035">
    <property type="entry name" value="Acyl_Trfase/lysoPLipase"/>
</dbReference>
<dbReference type="PROSITE" id="PS52004">
    <property type="entry name" value="KS3_2"/>
    <property type="match status" value="1"/>
</dbReference>
<dbReference type="Pfam" id="PF14765">
    <property type="entry name" value="PS-DH"/>
    <property type="match status" value="1"/>
</dbReference>
<dbReference type="Proteomes" id="UP000472372">
    <property type="component" value="Chromosome 6"/>
</dbReference>
<dbReference type="SMART" id="SM00826">
    <property type="entry name" value="PKS_DH"/>
    <property type="match status" value="1"/>
</dbReference>
<evidence type="ECO:0000259" key="4">
    <source>
        <dbReference type="PROSITE" id="PS52004"/>
    </source>
</evidence>
<dbReference type="PANTHER" id="PTHR43775">
    <property type="entry name" value="FATTY ACID SYNTHASE"/>
    <property type="match status" value="1"/>
</dbReference>
<dbReference type="SUPFAM" id="SSF51735">
    <property type="entry name" value="NAD(P)-binding Rossmann-fold domains"/>
    <property type="match status" value="3"/>
</dbReference>
<dbReference type="InterPro" id="IPR020807">
    <property type="entry name" value="PKS_DH"/>
</dbReference>
<feature type="compositionally biased region" description="Polar residues" evidence="2">
    <location>
        <begin position="1420"/>
        <end position="1439"/>
    </location>
</feature>
<dbReference type="CDD" id="cd05195">
    <property type="entry name" value="enoyl_red"/>
    <property type="match status" value="1"/>
</dbReference>
<dbReference type="InterPro" id="IPR001227">
    <property type="entry name" value="Ac_transferase_dom_sf"/>
</dbReference>
<dbReference type="SUPFAM" id="SSF47336">
    <property type="entry name" value="ACP-like"/>
    <property type="match status" value="1"/>
</dbReference>
<dbReference type="PROSITE" id="PS52019">
    <property type="entry name" value="PKS_MFAS_DH"/>
    <property type="match status" value="1"/>
</dbReference>
<dbReference type="InterPro" id="IPR013154">
    <property type="entry name" value="ADH-like_N"/>
</dbReference>
<proteinExistence type="predicted"/>
<dbReference type="InterPro" id="IPR049900">
    <property type="entry name" value="PKS_mFAS_DH"/>
</dbReference>
<dbReference type="GO" id="GO:0031177">
    <property type="term" value="F:phosphopantetheine binding"/>
    <property type="evidence" value="ECO:0007669"/>
    <property type="project" value="InterPro"/>
</dbReference>
<sequence>MAQPTFQQEPMAIVGFSCRLPGGNNSPQKLWEFLESGGVAPNTVPKSRFNIDGHYDGSHKPGTMRPPGGMFLSDDIDLAHFDTSFFETSGADAVGIDPNQRQLLEVVYEGLESAGITLEKLDGAPVACFVGSYSSDYHAMLNRDGEDSPPNFVAGTARAMLANRVSYFLNIKGPSVTVDTACSGSLVGLDLACRSLQMGEANLAIVAASNLFLNPEHVMDTGGMGQAHSPTALCHTFDADADGYVKAEAVNCLIVKKLVDAIRDRDPIRAVVRGTASNSNGRTVGGIVSPNSVAQATAIRTAYARAGISDFNETSYLECHGTGTPAGDAAEVNGAGSVFGVTRDSARPLLIGSIKSNLGHAEPAAGISGVIKVILSMEKNRIPGTPTFITPSPKIDFVGNKVKASRRAVAWPKQGYSVRRASVSSSGFGGSNAHAVIEQHEMVPGKTYAHSYQTGFPNGLEEDGDPNELPNVLVLSANDATALKASINALCNHLINPAIQTPMPDLAYTLSERRSRFFHRAFVTTTSSAVLDDGDFIVSKRLSHEPKIGFVFTGQGAQWPQMGRDLLKFPLARSILQELDEVLQAQPNPPTWTLLAELCEPRSVDHLRQPEFSQPLVTALQLCLVSLFRSWGIKPNAVVGHSSGEIAAAYAAGYLDLAGAIKAAFYRGRAAVNRKDDSEADVGMLAVGLGPEGVAPFMSRYSSSGRNIWIACFNSPSSVTISGNKPTLENLAADIKASGHFARLLHVDLAYHSPMMDVIGDEYSKLLASDDAFKPLSENTDSKVTMFSSVTASERETPTDAEYWKSNMVSPVRFAEALTQLVASESPDIIIELGPAGALAGPISQILKDKALESSRDVVYWASWARGAGAAKALLNAAGRLFNAGAPVDMCKVNGLDKDKMRIVVDLPSYPWNHTVRYWHENAASVDWRTKRYVSHDLIGSKISGTSWTAPTWRKQLRLSDVPWLRDHLLGSDVLLPGAAFAAMALEAMYQKHCALYPDETEHVAGANDLAYRFRNVKFERAVVVEDTKPTTVLLTLTAAPGSKDWHEFRVRTTADDVVYEHCWGLIRVQEPLVDDNETLRSVASAPLRHPQAAGLWYKRQDEIGTHFGPAFQKIKQLEAVSGRRDCRAALDLTAPPSRWDPQSYYPMHPAALDACFQSSIPAVVGGERSALREVLVPAQIDDMVINKMPRRLQDGMAAAEATWSGRGRKEKNQTWTASIVVRDAETGQLYVRVRGLANNKLDVQEKADAHVFQALHWKPDISLLSQDQMLYMAPSGADGTLLDDIIDLAAHKTPRLKVLEVAMDAASAVDPLWLHSSSSGIRAARVACSHYDFATSEAQTLVAVQSAHDGHARSFHLLHSNQEALGLPATGPTYDLAIVRGSTKTGHGIIDKIRSLLRPCGILLRVPDEAEMDSGNGSGSESGVQTPSSASGEALSTTSEGSGFLVDVSANAKARSADEIEEVAVPGIPAAWLSIKANTRTVAADAGPLLVLQFDDTTPPLAPGLRTVLTRAGWKIKTASISKLSDVSRTVAQAAAVLVVDEMATPVLANISERQWEALKQVASSMKPLVWVTKGSQTAQPVTDPDRALVHGLFRTFRREELGARLTTLDVQSAASPAAHRAIERVLNSTYSRPETSDDYEYVERDGVLLVPRLMVDNELNAFKAASGGTGLEPVTKGLHATQAPVRLRAEVVGSLQRLVWSETAVSDLPLADTSVEVEVMAVGANFKDVATAMGIVPENEYMLGFECSGTVRRVGAGAASRFRPGDRVVAHTNGSYANRVQCSADRVHGIPDSMSFEDAATIPVVYATVVYALFHLTHLREGQSILIHSAAGGVGIAAIQLAQYAKADIFVTVGTDEKRDLLITQFGIPPERIFSSRNIGFADAIRRATGGRGVDVVLNSLVGELLDESWRLTADGGTMVEIGKRDIVDRNTLAMEPFNRNCSFRAVDLSYTPDISDALIAKLLAQVFDLVNRGHIGPVHPVTTYGFDQVIEALSLMRSGKHMGKIVISSGLEDVQLPIRPAVRELELKSDATYLLVGGLKGACGSLAVHMARHGARHLVSLSRSGMGDRGSAKIVEHCASYGCEVIEAKGDVGDLEFVRGLFRSVQHGYIAGVIQGAMVTRDKPYELMTHDDYHTAIHAKVKGTWNIHLAAQQEQKQPFDFFSLLSSVSGVVGMKGQANYAAANAFLDAFAYYRQSQGLHANSIDLGVIEDVGFIAEMEGGDALAARFDEREWPPINEDMLRQILSYSILQQDDPRSPISYTSAAQLISGLAYPLPAGAALSDNPRFDYLFNASASSDASSGESASSDNVVDQTIRAFKVQHTSGSSDAALIKTALQILQSQVTMLLRLETEIEPGKPLLSYGLDSLSAVELRGWIRHRLGAELSTLDITNASSLVALCEKLVDKLPQVDADK</sequence>
<feature type="region of interest" description="C-terminal hotdog fold" evidence="1">
    <location>
        <begin position="1088"/>
        <end position="1248"/>
    </location>
</feature>
<evidence type="ECO:0000313" key="6">
    <source>
        <dbReference type="EMBL" id="CAE7185133.1"/>
    </source>
</evidence>
<name>A0A6S6W543_9PLEO</name>
<dbReference type="PROSITE" id="PS50075">
    <property type="entry name" value="CARRIER"/>
    <property type="match status" value="1"/>
</dbReference>
<dbReference type="InterPro" id="IPR020843">
    <property type="entry name" value="ER"/>
</dbReference>
<dbReference type="InterPro" id="IPR049552">
    <property type="entry name" value="PKS_DH_N"/>
</dbReference>
<dbReference type="InterPro" id="IPR057326">
    <property type="entry name" value="KR_dom"/>
</dbReference>
<dbReference type="InterPro" id="IPR032821">
    <property type="entry name" value="PKS_assoc"/>
</dbReference>
<dbReference type="InterPro" id="IPR014043">
    <property type="entry name" value="Acyl_transferase_dom"/>
</dbReference>
<dbReference type="SUPFAM" id="SSF50129">
    <property type="entry name" value="GroES-like"/>
    <property type="match status" value="1"/>
</dbReference>
<dbReference type="GO" id="GO:1901336">
    <property type="term" value="P:lactone biosynthetic process"/>
    <property type="evidence" value="ECO:0007669"/>
    <property type="project" value="UniProtKB-ARBA"/>
</dbReference>
<dbReference type="GO" id="GO:0006633">
    <property type="term" value="P:fatty acid biosynthetic process"/>
    <property type="evidence" value="ECO:0007669"/>
    <property type="project" value="TreeGrafter"/>
</dbReference>
<accession>A0A6S6W543</accession>
<dbReference type="GO" id="GO:0004312">
    <property type="term" value="F:fatty acid synthase activity"/>
    <property type="evidence" value="ECO:0007669"/>
    <property type="project" value="TreeGrafter"/>
</dbReference>
<dbReference type="Pfam" id="PF16197">
    <property type="entry name" value="KAsynt_C_assoc"/>
    <property type="match status" value="1"/>
</dbReference>
<dbReference type="SMART" id="SM00825">
    <property type="entry name" value="PKS_KS"/>
    <property type="match status" value="1"/>
</dbReference>
<dbReference type="Gene3D" id="3.10.129.110">
    <property type="entry name" value="Polyketide synthase dehydratase"/>
    <property type="match status" value="1"/>
</dbReference>
<dbReference type="InterPro" id="IPR020841">
    <property type="entry name" value="PKS_Beta-ketoAc_synthase_dom"/>
</dbReference>
<dbReference type="SUPFAM" id="SSF55048">
    <property type="entry name" value="Probable ACP-binding domain of malonyl-CoA ACP transacylase"/>
    <property type="match status" value="1"/>
</dbReference>
<dbReference type="InterPro" id="IPR006162">
    <property type="entry name" value="Ppantetheine_attach_site"/>
</dbReference>
<dbReference type="GO" id="GO:0016491">
    <property type="term" value="F:oxidoreductase activity"/>
    <property type="evidence" value="ECO:0007669"/>
    <property type="project" value="InterPro"/>
</dbReference>
<dbReference type="InterPro" id="IPR042104">
    <property type="entry name" value="PKS_dehydratase_sf"/>
</dbReference>
<feature type="active site" description="Proton donor; for dehydratase activity" evidence="1">
    <location>
        <position position="1154"/>
    </location>
</feature>
<dbReference type="InterPro" id="IPR020806">
    <property type="entry name" value="PKS_PP-bd"/>
</dbReference>
<dbReference type="GO" id="GO:0016787">
    <property type="term" value="F:hydrolase activity"/>
    <property type="evidence" value="ECO:0007669"/>
    <property type="project" value="UniProtKB-KW"/>
</dbReference>
<dbReference type="Gene3D" id="3.40.366.10">
    <property type="entry name" value="Malonyl-Coenzyme A Acyl Carrier Protein, domain 2"/>
    <property type="match status" value="1"/>
</dbReference>
<dbReference type="InterPro" id="IPR013968">
    <property type="entry name" value="PKS_KR"/>
</dbReference>
<dbReference type="SMART" id="SM00822">
    <property type="entry name" value="PKS_KR"/>
    <property type="match status" value="1"/>
</dbReference>
<dbReference type="InterPro" id="IPR011032">
    <property type="entry name" value="GroES-like_sf"/>
</dbReference>
<dbReference type="PANTHER" id="PTHR43775:SF18">
    <property type="entry name" value="ENZYME, PUTATIVE (JCVI)-RELATED"/>
    <property type="match status" value="1"/>
</dbReference>
<dbReference type="Pfam" id="PF00109">
    <property type="entry name" value="ketoacyl-synt"/>
    <property type="match status" value="1"/>
</dbReference>
<dbReference type="Pfam" id="PF02801">
    <property type="entry name" value="Ketoacyl-synt_C"/>
    <property type="match status" value="1"/>
</dbReference>
<organism evidence="6 7">
    <name type="scientific">Pyrenophora teres f. teres</name>
    <dbReference type="NCBI Taxonomy" id="97479"/>
    <lineage>
        <taxon>Eukaryota</taxon>
        <taxon>Fungi</taxon>
        <taxon>Dikarya</taxon>
        <taxon>Ascomycota</taxon>
        <taxon>Pezizomycotina</taxon>
        <taxon>Dothideomycetes</taxon>
        <taxon>Pleosporomycetidae</taxon>
        <taxon>Pleosporales</taxon>
        <taxon>Pleosporineae</taxon>
        <taxon>Pleosporaceae</taxon>
        <taxon>Pyrenophora</taxon>
    </lineage>
</organism>
<dbReference type="PROSITE" id="PS00012">
    <property type="entry name" value="PHOSPHOPANTETHEINE"/>
    <property type="match status" value="1"/>
</dbReference>
<dbReference type="InterPro" id="IPR009081">
    <property type="entry name" value="PP-bd_ACP"/>
</dbReference>
<dbReference type="Pfam" id="PF00550">
    <property type="entry name" value="PP-binding"/>
    <property type="match status" value="1"/>
</dbReference>
<dbReference type="InterPro" id="IPR056501">
    <property type="entry name" value="NAD-bd_HRPKS_sdrA"/>
</dbReference>
<dbReference type="Gene3D" id="3.40.47.10">
    <property type="match status" value="1"/>
</dbReference>
<dbReference type="Gene3D" id="3.30.70.3290">
    <property type="match status" value="1"/>
</dbReference>
<dbReference type="InterPro" id="IPR016036">
    <property type="entry name" value="Malonyl_transacylase_ACP-bd"/>
</dbReference>
<dbReference type="Gene3D" id="3.40.50.720">
    <property type="entry name" value="NAD(P)-binding Rossmann-like Domain"/>
    <property type="match status" value="3"/>
</dbReference>
<evidence type="ECO:0000259" key="5">
    <source>
        <dbReference type="PROSITE" id="PS52019"/>
    </source>
</evidence>
<dbReference type="SMART" id="SM00823">
    <property type="entry name" value="PKS_PP"/>
    <property type="match status" value="1"/>
</dbReference>
<dbReference type="Pfam" id="PF13602">
    <property type="entry name" value="ADH_zinc_N_2"/>
    <property type="match status" value="1"/>
</dbReference>
<feature type="domain" description="Carrier" evidence="3">
    <location>
        <begin position="2333"/>
        <end position="2409"/>
    </location>
</feature>
<dbReference type="CDD" id="cd00833">
    <property type="entry name" value="PKS"/>
    <property type="match status" value="1"/>
</dbReference>
<feature type="domain" description="Ketosynthase family 3 (KS3)" evidence="4">
    <location>
        <begin position="8"/>
        <end position="439"/>
    </location>
</feature>
<dbReference type="SMART" id="SM00829">
    <property type="entry name" value="PKS_ER"/>
    <property type="match status" value="1"/>
</dbReference>
<evidence type="ECO:0000259" key="3">
    <source>
        <dbReference type="PROSITE" id="PS50075"/>
    </source>
</evidence>
<dbReference type="InterPro" id="IPR014030">
    <property type="entry name" value="Ketoacyl_synth_N"/>
</dbReference>
<dbReference type="Pfam" id="PF08659">
    <property type="entry name" value="KR"/>
    <property type="match status" value="1"/>
</dbReference>
<dbReference type="InterPro" id="IPR014031">
    <property type="entry name" value="Ketoacyl_synth_C"/>
</dbReference>
<gene>
    <name evidence="6" type="ORF">PTTW11_06749</name>
</gene>
<keyword evidence="6" id="KW-0808">Transferase</keyword>
<dbReference type="SUPFAM" id="SSF53901">
    <property type="entry name" value="Thiolase-like"/>
    <property type="match status" value="1"/>
</dbReference>
<dbReference type="Pfam" id="PF08240">
    <property type="entry name" value="ADH_N"/>
    <property type="match status" value="1"/>
</dbReference>
<dbReference type="Gene3D" id="1.10.1200.10">
    <property type="entry name" value="ACP-like"/>
    <property type="match status" value="1"/>
</dbReference>
<dbReference type="Pfam" id="PF21089">
    <property type="entry name" value="PKS_DH_N"/>
    <property type="match status" value="1"/>
</dbReference>
<feature type="active site" description="Proton acceptor; for dehydratase activity" evidence="1">
    <location>
        <position position="968"/>
    </location>
</feature>
<evidence type="ECO:0000256" key="1">
    <source>
        <dbReference type="PROSITE-ProRule" id="PRU01363"/>
    </source>
</evidence>
<evidence type="ECO:0000313" key="7">
    <source>
        <dbReference type="Proteomes" id="UP000472372"/>
    </source>
</evidence>
<reference evidence="6" key="1">
    <citation type="submission" date="2021-02" db="EMBL/GenBank/DDBJ databases">
        <authorList>
            <person name="Syme A R."/>
            <person name="Syme A R."/>
            <person name="Moolhuijzen P."/>
        </authorList>
    </citation>
    <scope>NUCLEOTIDE SEQUENCE</scope>
    <source>
        <strain evidence="6">W1-1</strain>
    </source>
</reference>
<dbReference type="InterPro" id="IPR036736">
    <property type="entry name" value="ACP-like_sf"/>
</dbReference>
<dbReference type="SMART" id="SM00827">
    <property type="entry name" value="PKS_AT"/>
    <property type="match status" value="1"/>
</dbReference>
<dbReference type="Pfam" id="PF23114">
    <property type="entry name" value="NAD-bd_HRPKS_sdrA"/>
    <property type="match status" value="1"/>
</dbReference>
<dbReference type="InterPro" id="IPR036291">
    <property type="entry name" value="NAD(P)-bd_dom_sf"/>
</dbReference>
<dbReference type="GO" id="GO:0030639">
    <property type="term" value="P:polyketide biosynthetic process"/>
    <property type="evidence" value="ECO:0007669"/>
    <property type="project" value="UniProtKB-ARBA"/>
</dbReference>
<dbReference type="InterPro" id="IPR016039">
    <property type="entry name" value="Thiolase-like"/>
</dbReference>
<dbReference type="FunFam" id="3.40.50.720:FF:000209">
    <property type="entry name" value="Polyketide synthase Pks12"/>
    <property type="match status" value="1"/>
</dbReference>
<evidence type="ECO:0000256" key="2">
    <source>
        <dbReference type="SAM" id="MobiDB-lite"/>
    </source>
</evidence>
<keyword evidence="6" id="KW-0378">Hydrolase</keyword>
<dbReference type="EMBL" id="HG992982">
    <property type="protein sequence ID" value="CAE7185133.1"/>
    <property type="molecule type" value="Genomic_DNA"/>
</dbReference>
<dbReference type="Pfam" id="PF00698">
    <property type="entry name" value="Acyl_transf_1"/>
    <property type="match status" value="1"/>
</dbReference>
<feature type="region of interest" description="N-terminal hotdog fold" evidence="1">
    <location>
        <begin position="936"/>
        <end position="1074"/>
    </location>
</feature>